<feature type="region of interest" description="Disordered" evidence="1">
    <location>
        <begin position="115"/>
        <end position="134"/>
    </location>
</feature>
<proteinExistence type="predicted"/>
<evidence type="ECO:0000313" key="2">
    <source>
        <dbReference type="EMBL" id="KZS90689.1"/>
    </source>
</evidence>
<reference evidence="2 3" key="1">
    <citation type="journal article" date="2016" name="Mol. Biol. Evol.">
        <title>Comparative Genomics of Early-Diverging Mushroom-Forming Fungi Provides Insights into the Origins of Lignocellulose Decay Capabilities.</title>
        <authorList>
            <person name="Nagy L.G."/>
            <person name="Riley R."/>
            <person name="Tritt A."/>
            <person name="Adam C."/>
            <person name="Daum C."/>
            <person name="Floudas D."/>
            <person name="Sun H."/>
            <person name="Yadav J.S."/>
            <person name="Pangilinan J."/>
            <person name="Larsson K.H."/>
            <person name="Matsuura K."/>
            <person name="Barry K."/>
            <person name="Labutti K."/>
            <person name="Kuo R."/>
            <person name="Ohm R.A."/>
            <person name="Bhattacharya S.S."/>
            <person name="Shirouzu T."/>
            <person name="Yoshinaga Y."/>
            <person name="Martin F.M."/>
            <person name="Grigoriev I.V."/>
            <person name="Hibbett D.S."/>
        </authorList>
    </citation>
    <scope>NUCLEOTIDE SEQUENCE [LARGE SCALE GENOMIC DNA]</scope>
    <source>
        <strain evidence="2 3">HHB9708</strain>
    </source>
</reference>
<evidence type="ECO:0000256" key="1">
    <source>
        <dbReference type="SAM" id="MobiDB-lite"/>
    </source>
</evidence>
<dbReference type="AlphaFoldDB" id="A0A164RMA7"/>
<accession>A0A164RMA7</accession>
<gene>
    <name evidence="2" type="ORF">SISNIDRAFT_468451</name>
</gene>
<dbReference type="Proteomes" id="UP000076722">
    <property type="component" value="Unassembled WGS sequence"/>
</dbReference>
<evidence type="ECO:0000313" key="3">
    <source>
        <dbReference type="Proteomes" id="UP000076722"/>
    </source>
</evidence>
<sequence>MSELPEALGDLLIYPESGTKVCSQKLAEIGHFRAARSTPRRTYPPAASVFGLQAGGNTWLKKTYPGTSEHSIDPRADLGGTERAKIVARRPAKEKRWKKKLIPSSRILTLIAGVGGRGNENDERDEQGDERLDGELSLKKSRLRGAAGSGVLLAARKWPISANFCEQTLVPQKVSAATVAVKTTDFAVNESKRISEQSSPQALSPKCNSPLGKYPALGNLTSARLVICFGQLGDLFRKDFGQINHCNRPQSAISPPASFHNRKFSSRLARPLLRYPIPSMKMMPGPKTERWAGRPPVLVLRDVVLGEAPSVWHCYFLRYGPHWMYCDYLNHHTLIRNPWVGLIDIYLPTHNLQDKNSSTSTSADDILKKSMRDTSFVCHWREVYEAPGFCPRSPQ</sequence>
<name>A0A164RMA7_9AGAM</name>
<protein>
    <submittedName>
        <fullName evidence="2">Uncharacterized protein</fullName>
    </submittedName>
</protein>
<keyword evidence="3" id="KW-1185">Reference proteome</keyword>
<organism evidence="2 3">
    <name type="scientific">Sistotremastrum niveocremeum HHB9708</name>
    <dbReference type="NCBI Taxonomy" id="1314777"/>
    <lineage>
        <taxon>Eukaryota</taxon>
        <taxon>Fungi</taxon>
        <taxon>Dikarya</taxon>
        <taxon>Basidiomycota</taxon>
        <taxon>Agaricomycotina</taxon>
        <taxon>Agaricomycetes</taxon>
        <taxon>Sistotremastrales</taxon>
        <taxon>Sistotremastraceae</taxon>
        <taxon>Sertulicium</taxon>
        <taxon>Sertulicium niveocremeum</taxon>
    </lineage>
</organism>
<dbReference type="EMBL" id="KV419420">
    <property type="protein sequence ID" value="KZS90689.1"/>
    <property type="molecule type" value="Genomic_DNA"/>
</dbReference>